<evidence type="ECO:0000256" key="1">
    <source>
        <dbReference type="SAM" id="MobiDB-lite"/>
    </source>
</evidence>
<keyword evidence="3" id="KW-1185">Reference proteome</keyword>
<name>A0A9P6ANF0_9AGAM</name>
<dbReference type="AlphaFoldDB" id="A0A9P6ANF0"/>
<comment type="caution">
    <text evidence="2">The sequence shown here is derived from an EMBL/GenBank/DDBJ whole genome shotgun (WGS) entry which is preliminary data.</text>
</comment>
<feature type="region of interest" description="Disordered" evidence="1">
    <location>
        <begin position="333"/>
        <end position="365"/>
    </location>
</feature>
<protein>
    <submittedName>
        <fullName evidence="2">Uncharacterized protein</fullName>
    </submittedName>
</protein>
<organism evidence="2 3">
    <name type="scientific">Hydnum rufescens UP504</name>
    <dbReference type="NCBI Taxonomy" id="1448309"/>
    <lineage>
        <taxon>Eukaryota</taxon>
        <taxon>Fungi</taxon>
        <taxon>Dikarya</taxon>
        <taxon>Basidiomycota</taxon>
        <taxon>Agaricomycotina</taxon>
        <taxon>Agaricomycetes</taxon>
        <taxon>Cantharellales</taxon>
        <taxon>Hydnaceae</taxon>
        <taxon>Hydnum</taxon>
    </lineage>
</organism>
<evidence type="ECO:0000313" key="3">
    <source>
        <dbReference type="Proteomes" id="UP000886523"/>
    </source>
</evidence>
<accession>A0A9P6ANF0</accession>
<feature type="compositionally biased region" description="Basic and acidic residues" evidence="1">
    <location>
        <begin position="346"/>
        <end position="365"/>
    </location>
</feature>
<gene>
    <name evidence="2" type="ORF">BS47DRAFT_1365594</name>
</gene>
<sequence>MPKEQQQLLFWCCLCCFFTNKFVILDPFSLRETPAELSTDEAQGEIRGRAQPPRTPTLTYPQPPQQQIKYGAAHPLQQVCGNPGSGPFSLRETDLKNAQTTSTAKYGSAQPPKTPTRTLYDNETSTAPHTRFGGDLHYVIPDPTNAQARLRAKHRSAQPPRPPNPQVPATYMTTNQIRCQTPALAGSFSLHQTRQGRNMGAHAATQDPNLRLPTIYMNQTWCHTPTEAGVVVSGLPSLQNDDIPSHPEPCLRAKTRPEGPVPKRPQPTQQWIKHGTTHPLRQPTHEAILLRAQICQSARISCMRVCTTMQMNEVTEEKESHTHHSGVAIFKDLIQPTTAPTPKQNPADKDTTRKPTTRPTEHPQE</sequence>
<feature type="region of interest" description="Disordered" evidence="1">
    <location>
        <begin position="36"/>
        <end position="56"/>
    </location>
</feature>
<feature type="region of interest" description="Disordered" evidence="1">
    <location>
        <begin position="98"/>
        <end position="122"/>
    </location>
</feature>
<feature type="compositionally biased region" description="Polar residues" evidence="1">
    <location>
        <begin position="335"/>
        <end position="344"/>
    </location>
</feature>
<reference evidence="2" key="1">
    <citation type="journal article" date="2020" name="Nat. Commun.">
        <title>Large-scale genome sequencing of mycorrhizal fungi provides insights into the early evolution of symbiotic traits.</title>
        <authorList>
            <person name="Miyauchi S."/>
            <person name="Kiss E."/>
            <person name="Kuo A."/>
            <person name="Drula E."/>
            <person name="Kohler A."/>
            <person name="Sanchez-Garcia M."/>
            <person name="Morin E."/>
            <person name="Andreopoulos B."/>
            <person name="Barry K.W."/>
            <person name="Bonito G."/>
            <person name="Buee M."/>
            <person name="Carver A."/>
            <person name="Chen C."/>
            <person name="Cichocki N."/>
            <person name="Clum A."/>
            <person name="Culley D."/>
            <person name="Crous P.W."/>
            <person name="Fauchery L."/>
            <person name="Girlanda M."/>
            <person name="Hayes R.D."/>
            <person name="Keri Z."/>
            <person name="LaButti K."/>
            <person name="Lipzen A."/>
            <person name="Lombard V."/>
            <person name="Magnuson J."/>
            <person name="Maillard F."/>
            <person name="Murat C."/>
            <person name="Nolan M."/>
            <person name="Ohm R.A."/>
            <person name="Pangilinan J."/>
            <person name="Pereira M.F."/>
            <person name="Perotto S."/>
            <person name="Peter M."/>
            <person name="Pfister S."/>
            <person name="Riley R."/>
            <person name="Sitrit Y."/>
            <person name="Stielow J.B."/>
            <person name="Szollosi G."/>
            <person name="Zifcakova L."/>
            <person name="Stursova M."/>
            <person name="Spatafora J.W."/>
            <person name="Tedersoo L."/>
            <person name="Vaario L.M."/>
            <person name="Yamada A."/>
            <person name="Yan M."/>
            <person name="Wang P."/>
            <person name="Xu J."/>
            <person name="Bruns T."/>
            <person name="Baldrian P."/>
            <person name="Vilgalys R."/>
            <person name="Dunand C."/>
            <person name="Henrissat B."/>
            <person name="Grigoriev I.V."/>
            <person name="Hibbett D."/>
            <person name="Nagy L.G."/>
            <person name="Martin F.M."/>
        </authorList>
    </citation>
    <scope>NUCLEOTIDE SEQUENCE</scope>
    <source>
        <strain evidence="2">UP504</strain>
    </source>
</reference>
<dbReference type="Proteomes" id="UP000886523">
    <property type="component" value="Unassembled WGS sequence"/>
</dbReference>
<proteinExistence type="predicted"/>
<dbReference type="EMBL" id="MU129046">
    <property type="protein sequence ID" value="KAF9508992.1"/>
    <property type="molecule type" value="Genomic_DNA"/>
</dbReference>
<evidence type="ECO:0000313" key="2">
    <source>
        <dbReference type="EMBL" id="KAF9508992.1"/>
    </source>
</evidence>